<dbReference type="Proteomes" id="UP000277803">
    <property type="component" value="Unassembled WGS sequence"/>
</dbReference>
<protein>
    <submittedName>
        <fullName evidence="1">Uncharacterized protein</fullName>
    </submittedName>
</protein>
<gene>
    <name evidence="1" type="ORF">D2965_02470</name>
</gene>
<comment type="caution">
    <text evidence="1">The sequence shown here is derived from an EMBL/GenBank/DDBJ whole genome shotgun (WGS) entry which is preliminary data.</text>
</comment>
<dbReference type="AlphaFoldDB" id="A0A3A6WLX0"/>
<proteinExistence type="predicted"/>
<reference evidence="1 2" key="1">
    <citation type="submission" date="2018-09" db="EMBL/GenBank/DDBJ databases">
        <title>Genome sequence of Veillonella atypica isolated from periodontal Korean patients.</title>
        <authorList>
            <person name="Lee J.-H."/>
            <person name="Moon J.-H."/>
            <person name="Shin S.-Y."/>
        </authorList>
    </citation>
    <scope>NUCLEOTIDE SEQUENCE [LARGE SCALE GENOMIC DNA]</scope>
    <source>
        <strain evidence="1 2">KHUD_V1</strain>
    </source>
</reference>
<evidence type="ECO:0000313" key="1">
    <source>
        <dbReference type="EMBL" id="RJY51040.1"/>
    </source>
</evidence>
<name>A0A3A6WLX0_9FIRM</name>
<dbReference type="RefSeq" id="WP_119982201.1">
    <property type="nucleotide sequence ID" value="NZ_QXZZ01000013.1"/>
</dbReference>
<sequence length="306" mass="36523">MKLPFTCPQCDQENRENGNFIPSIEQRDIIITNQITYEYTCSKGHQCFYVLQIERFEMLYKLAIHEFLENNFRACVINCAAALERFYEFFLQVVFHHNGYSNERFYEEIWLPIKDRSKRQEALFKDTFIELTSIEKTPVLKDTLRKFRNHIVHQGEFPKKEQTRDFADTIFRIIGIGLHTLHKYCDSSIEVIKHEHLQRRFRSRSNCNLHSTTIFFNTNFPSYDKIWTSNDFNVFVKNSAKEHEIYEVYLKQAIPILHMLQGSTNSKDLREILVKMIMDVLDDNSINILFLLVNELISSRDEEHKK</sequence>
<accession>A0A3A6WLX0</accession>
<evidence type="ECO:0000313" key="2">
    <source>
        <dbReference type="Proteomes" id="UP000277803"/>
    </source>
</evidence>
<organism evidence="1 2">
    <name type="scientific">Veillonella atypica</name>
    <dbReference type="NCBI Taxonomy" id="39777"/>
    <lineage>
        <taxon>Bacteria</taxon>
        <taxon>Bacillati</taxon>
        <taxon>Bacillota</taxon>
        <taxon>Negativicutes</taxon>
        <taxon>Veillonellales</taxon>
        <taxon>Veillonellaceae</taxon>
        <taxon>Veillonella</taxon>
    </lineage>
</organism>
<dbReference type="EMBL" id="QXZZ01000013">
    <property type="protein sequence ID" value="RJY51040.1"/>
    <property type="molecule type" value="Genomic_DNA"/>
</dbReference>